<sequence>MENFLLNNYYFFYFFLSSYRSRIDSNAFEYRKFCDEIESIFTTDFLEKNPLVESEQYIALKEATTIQLDPDKEDRVKNVMHKLAERVHTRRIQLFPLFEDFDRVRNGHVTQNQFLRVLNDLALLTLLNGFEKDNLLEKFRVRVGGRDDIDYLTFCHELNALAGFEAGIP</sequence>
<evidence type="ECO:0000313" key="3">
    <source>
        <dbReference type="Proteomes" id="UP000663854"/>
    </source>
</evidence>
<evidence type="ECO:0008006" key="5">
    <source>
        <dbReference type="Google" id="ProtNLM"/>
    </source>
</evidence>
<dbReference type="Proteomes" id="UP000663854">
    <property type="component" value="Unassembled WGS sequence"/>
</dbReference>
<dbReference type="Proteomes" id="UP000663870">
    <property type="component" value="Unassembled WGS sequence"/>
</dbReference>
<evidence type="ECO:0000313" key="1">
    <source>
        <dbReference type="EMBL" id="CAF0725960.1"/>
    </source>
</evidence>
<keyword evidence="4" id="KW-1185">Reference proteome</keyword>
<dbReference type="PANTHER" id="PTHR20875">
    <property type="entry name" value="EF-HAND CALCIUM-BINDING DOMAIN-CONTAINING PROTEIN 6-RELATED"/>
    <property type="match status" value="1"/>
</dbReference>
<protein>
    <recommendedName>
        <fullName evidence="5">EF-hand domain-containing protein</fullName>
    </recommendedName>
</protein>
<dbReference type="Gene3D" id="1.10.238.10">
    <property type="entry name" value="EF-hand"/>
    <property type="match status" value="1"/>
</dbReference>
<dbReference type="PANTHER" id="PTHR20875:SF0">
    <property type="entry name" value="GH12158P"/>
    <property type="match status" value="1"/>
</dbReference>
<proteinExistence type="predicted"/>
<dbReference type="InterPro" id="IPR011992">
    <property type="entry name" value="EF-hand-dom_pair"/>
</dbReference>
<comment type="caution">
    <text evidence="1">The sequence shown here is derived from an EMBL/GenBank/DDBJ whole genome shotgun (WGS) entry which is preliminary data.</text>
</comment>
<evidence type="ECO:0000313" key="4">
    <source>
        <dbReference type="Proteomes" id="UP000663870"/>
    </source>
</evidence>
<evidence type="ECO:0000313" key="2">
    <source>
        <dbReference type="EMBL" id="CAF0740688.1"/>
    </source>
</evidence>
<dbReference type="AlphaFoldDB" id="A0A813MPL9"/>
<name>A0A813MPL9_9BILA</name>
<organism evidence="1 3">
    <name type="scientific">Rotaria sordida</name>
    <dbReference type="NCBI Taxonomy" id="392033"/>
    <lineage>
        <taxon>Eukaryota</taxon>
        <taxon>Metazoa</taxon>
        <taxon>Spiralia</taxon>
        <taxon>Gnathifera</taxon>
        <taxon>Rotifera</taxon>
        <taxon>Eurotatoria</taxon>
        <taxon>Bdelloidea</taxon>
        <taxon>Philodinida</taxon>
        <taxon>Philodinidae</taxon>
        <taxon>Rotaria</taxon>
    </lineage>
</organism>
<accession>A0A813MPL9</accession>
<dbReference type="SUPFAM" id="SSF47473">
    <property type="entry name" value="EF-hand"/>
    <property type="match status" value="1"/>
</dbReference>
<dbReference type="EMBL" id="CAJNOH010000002">
    <property type="protein sequence ID" value="CAF0725960.1"/>
    <property type="molecule type" value="Genomic_DNA"/>
</dbReference>
<gene>
    <name evidence="2" type="ORF">JXQ802_LOCUS1103</name>
    <name evidence="1" type="ORF">PYM288_LOCUS582</name>
</gene>
<dbReference type="EMBL" id="CAJNOL010000012">
    <property type="protein sequence ID" value="CAF0740688.1"/>
    <property type="molecule type" value="Genomic_DNA"/>
</dbReference>
<reference evidence="1" key="1">
    <citation type="submission" date="2021-02" db="EMBL/GenBank/DDBJ databases">
        <authorList>
            <person name="Nowell W R."/>
        </authorList>
    </citation>
    <scope>NUCLEOTIDE SEQUENCE</scope>
</reference>
<dbReference type="InterPro" id="IPR052603">
    <property type="entry name" value="EFCB6"/>
</dbReference>